<dbReference type="InterPro" id="IPR008429">
    <property type="entry name" value="CLPTM1"/>
</dbReference>
<gene>
    <name evidence="7" type="ORF">NGATSA_3053800</name>
</gene>
<evidence type="ECO:0000256" key="6">
    <source>
        <dbReference type="SAM" id="Phobius"/>
    </source>
</evidence>
<evidence type="ECO:0000256" key="3">
    <source>
        <dbReference type="ARBA" id="ARBA00022692"/>
    </source>
</evidence>
<dbReference type="EMBL" id="JU980756">
    <property type="protein sequence ID" value="AFJ69819.1"/>
    <property type="molecule type" value="mRNA"/>
</dbReference>
<organism evidence="7">
    <name type="scientific">Nannochloropsis gaditana (strain CCMP526)</name>
    <name type="common">Green microalga</name>
    <name type="synonym">Microchloropsis gaditana</name>
    <dbReference type="NCBI Taxonomy" id="1093141"/>
    <lineage>
        <taxon>Eukaryota</taxon>
        <taxon>Sar</taxon>
        <taxon>Stramenopiles</taxon>
        <taxon>Ochrophyta</taxon>
        <taxon>Eustigmatophyceae</taxon>
        <taxon>Eustigmatales</taxon>
        <taxon>Monodopsidaceae</taxon>
        <taxon>Nannochloropsis</taxon>
    </lineage>
</organism>
<name>I2CSD6_NANGC</name>
<keyword evidence="5 6" id="KW-0472">Membrane</keyword>
<proteinExistence type="evidence at transcript level"/>
<dbReference type="GO" id="GO:0016020">
    <property type="term" value="C:membrane"/>
    <property type="evidence" value="ECO:0007669"/>
    <property type="project" value="UniProtKB-SubCell"/>
</dbReference>
<accession>I2CSD6</accession>
<dbReference type="Pfam" id="PF05602">
    <property type="entry name" value="CLPTM1"/>
    <property type="match status" value="1"/>
</dbReference>
<protein>
    <submittedName>
        <fullName evidence="7">Uncharacterized protein</fullName>
    </submittedName>
</protein>
<reference evidence="7" key="1">
    <citation type="journal article" date="2012" name="Bioengineered">
        <title>Additional insights into the genome of the oleaginous model alga Nannochloropsis gaditana.</title>
        <authorList>
            <person name="Jinkerson R.E."/>
            <person name="Radakovits R."/>
            <person name="Posewitz M.C."/>
        </authorList>
    </citation>
    <scope>NUCLEOTIDE SEQUENCE</scope>
    <source>
        <strain evidence="7">CCMP526</strain>
    </source>
</reference>
<dbReference type="AlphaFoldDB" id="I2CSD6"/>
<keyword evidence="4 6" id="KW-1133">Transmembrane helix</keyword>
<evidence type="ECO:0000256" key="5">
    <source>
        <dbReference type="ARBA" id="ARBA00023136"/>
    </source>
</evidence>
<dbReference type="GO" id="GO:0012505">
    <property type="term" value="C:endomembrane system"/>
    <property type="evidence" value="ECO:0007669"/>
    <property type="project" value="TreeGrafter"/>
</dbReference>
<dbReference type="PANTHER" id="PTHR21347">
    <property type="entry name" value="CLEFT LIP AND PALATE ASSOCIATED TRANSMEMBRANE PROTEIN-RELATED"/>
    <property type="match status" value="1"/>
</dbReference>
<evidence type="ECO:0000256" key="4">
    <source>
        <dbReference type="ARBA" id="ARBA00022989"/>
    </source>
</evidence>
<evidence type="ECO:0000256" key="1">
    <source>
        <dbReference type="ARBA" id="ARBA00004141"/>
    </source>
</evidence>
<comment type="subcellular location">
    <subcellularLocation>
        <location evidence="1">Membrane</location>
        <topology evidence="1">Multi-pass membrane protein</topology>
    </subcellularLocation>
</comment>
<comment type="similarity">
    <text evidence="2">Belongs to the CLPTM1 family.</text>
</comment>
<evidence type="ECO:0000256" key="2">
    <source>
        <dbReference type="ARBA" id="ARBA00009310"/>
    </source>
</evidence>
<evidence type="ECO:0000313" key="7">
    <source>
        <dbReference type="EMBL" id="AFJ69819.1"/>
    </source>
</evidence>
<keyword evidence="3 6" id="KW-0812">Transmembrane</keyword>
<feature type="transmembrane region" description="Helical" evidence="6">
    <location>
        <begin position="47"/>
        <end position="66"/>
    </location>
</feature>
<sequence>MKRMFLETNPFLLVLTMVVSALHMLFDMLAFKNDVSFWKQNKSLEGLSLRTIVVNTFFQCVIFLYLLDNDTSWMILLSSGVGLLIEVWKMQKGLLTSLQWTDASTGSRYWIPRLHSQR</sequence>
<reference evidence="7" key="2">
    <citation type="journal article" date="2012" name="Nat. Commun.">
        <title>Draft genome sequence and genetic transformation of the oleaginous alga Nannochloropis gaditana.</title>
        <authorList>
            <person name="Radakovits R."/>
            <person name="Jinkerson R.E."/>
            <person name="Fuerstenberg S.I."/>
            <person name="Tae H."/>
            <person name="Settlage R.E."/>
            <person name="Boore J.L."/>
            <person name="Posewitz M.C."/>
        </authorList>
    </citation>
    <scope>NUCLEOTIDE SEQUENCE</scope>
    <source>
        <strain evidence="7">CCMP526</strain>
    </source>
</reference>
<dbReference type="PANTHER" id="PTHR21347:SF0">
    <property type="entry name" value="LIPID SCRAMBLASE CLPTM1L"/>
    <property type="match status" value="1"/>
</dbReference>
<feature type="transmembrane region" description="Helical" evidence="6">
    <location>
        <begin position="12"/>
        <end position="31"/>
    </location>
</feature>